<evidence type="ECO:0000256" key="2">
    <source>
        <dbReference type="ARBA" id="ARBA00023125"/>
    </source>
</evidence>
<dbReference type="Pfam" id="PF02311">
    <property type="entry name" value="AraC_binding"/>
    <property type="match status" value="1"/>
</dbReference>
<dbReference type="InterPro" id="IPR018060">
    <property type="entry name" value="HTH_AraC"/>
</dbReference>
<keyword evidence="3" id="KW-0804">Transcription</keyword>
<dbReference type="PANTHER" id="PTHR43280">
    <property type="entry name" value="ARAC-FAMILY TRANSCRIPTIONAL REGULATOR"/>
    <property type="match status" value="1"/>
</dbReference>
<dbReference type="InterPro" id="IPR018062">
    <property type="entry name" value="HTH_AraC-typ_CS"/>
</dbReference>
<dbReference type="PANTHER" id="PTHR43280:SF32">
    <property type="entry name" value="TRANSCRIPTIONAL REGULATORY PROTEIN"/>
    <property type="match status" value="1"/>
</dbReference>
<dbReference type="InterPro" id="IPR003313">
    <property type="entry name" value="AraC-bd"/>
</dbReference>
<dbReference type="SMART" id="SM00342">
    <property type="entry name" value="HTH_ARAC"/>
    <property type="match status" value="1"/>
</dbReference>
<sequence length="276" mass="30006">MDEWSIYLTPNEPQRRLGLFCLGAGEQTNPARPSPERALGCHAAVLIRRGRGHLLHGADRQLHEITGPAVLWLFPGVLHAYRPTTTWQQSWVLFGGPAADALADLGHLDPDQPVRRYADPRPVERTFTKLLRTARSGGPDVHLVAALYELTGLSDPSTGTLVDRLRGLATRPLSIPDYAAELGLTVPELRDAVRLSTGSTPQEVILTTRLNAAKALLAETDLPVATIAREVGYDDPAYFSRLFAARTGQPPRTFRRIGSIQAANSSFGRRPGTGAV</sequence>
<reference evidence="5 6" key="1">
    <citation type="submission" date="2020-08" db="EMBL/GenBank/DDBJ databases">
        <title>Sequencing the genomes of 1000 actinobacteria strains.</title>
        <authorList>
            <person name="Klenk H.-P."/>
        </authorList>
    </citation>
    <scope>NUCLEOTIDE SEQUENCE [LARGE SCALE GENOMIC DNA]</scope>
    <source>
        <strain evidence="5 6">DSM 28967</strain>
    </source>
</reference>
<evidence type="ECO:0000259" key="4">
    <source>
        <dbReference type="PROSITE" id="PS01124"/>
    </source>
</evidence>
<dbReference type="SUPFAM" id="SSF46689">
    <property type="entry name" value="Homeodomain-like"/>
    <property type="match status" value="1"/>
</dbReference>
<evidence type="ECO:0000256" key="1">
    <source>
        <dbReference type="ARBA" id="ARBA00023015"/>
    </source>
</evidence>
<evidence type="ECO:0000256" key="3">
    <source>
        <dbReference type="ARBA" id="ARBA00023163"/>
    </source>
</evidence>
<keyword evidence="2 5" id="KW-0238">DNA-binding</keyword>
<dbReference type="Gene3D" id="1.10.10.60">
    <property type="entry name" value="Homeodomain-like"/>
    <property type="match status" value="1"/>
</dbReference>
<dbReference type="AlphaFoldDB" id="A0A7W9JF86"/>
<dbReference type="InterPro" id="IPR009057">
    <property type="entry name" value="Homeodomain-like_sf"/>
</dbReference>
<feature type="domain" description="HTH araC/xylS-type" evidence="4">
    <location>
        <begin position="159"/>
        <end position="257"/>
    </location>
</feature>
<organism evidence="5 6">
    <name type="scientific">Kribbella italica</name>
    <dbReference type="NCBI Taxonomy" id="1540520"/>
    <lineage>
        <taxon>Bacteria</taxon>
        <taxon>Bacillati</taxon>
        <taxon>Actinomycetota</taxon>
        <taxon>Actinomycetes</taxon>
        <taxon>Propionibacteriales</taxon>
        <taxon>Kribbellaceae</taxon>
        <taxon>Kribbella</taxon>
    </lineage>
</organism>
<dbReference type="GO" id="GO:0003700">
    <property type="term" value="F:DNA-binding transcription factor activity"/>
    <property type="evidence" value="ECO:0007669"/>
    <property type="project" value="InterPro"/>
</dbReference>
<dbReference type="Pfam" id="PF12833">
    <property type="entry name" value="HTH_18"/>
    <property type="match status" value="1"/>
</dbReference>
<dbReference type="GO" id="GO:0043565">
    <property type="term" value="F:sequence-specific DNA binding"/>
    <property type="evidence" value="ECO:0007669"/>
    <property type="project" value="InterPro"/>
</dbReference>
<dbReference type="PROSITE" id="PS00041">
    <property type="entry name" value="HTH_ARAC_FAMILY_1"/>
    <property type="match status" value="1"/>
</dbReference>
<accession>A0A7W9JF86</accession>
<proteinExistence type="predicted"/>
<dbReference type="PROSITE" id="PS01124">
    <property type="entry name" value="HTH_ARAC_FAMILY_2"/>
    <property type="match status" value="1"/>
</dbReference>
<dbReference type="Proteomes" id="UP000549971">
    <property type="component" value="Unassembled WGS sequence"/>
</dbReference>
<dbReference type="EMBL" id="JACHMY010000001">
    <property type="protein sequence ID" value="MBB5840700.1"/>
    <property type="molecule type" value="Genomic_DNA"/>
</dbReference>
<keyword evidence="1" id="KW-0805">Transcription regulation</keyword>
<gene>
    <name evidence="5" type="ORF">HDA39_007434</name>
</gene>
<dbReference type="InterPro" id="IPR037923">
    <property type="entry name" value="HTH-like"/>
</dbReference>
<comment type="caution">
    <text evidence="5">The sequence shown here is derived from an EMBL/GenBank/DDBJ whole genome shotgun (WGS) entry which is preliminary data.</text>
</comment>
<evidence type="ECO:0000313" key="6">
    <source>
        <dbReference type="Proteomes" id="UP000549971"/>
    </source>
</evidence>
<dbReference type="SUPFAM" id="SSF51215">
    <property type="entry name" value="Regulatory protein AraC"/>
    <property type="match status" value="1"/>
</dbReference>
<keyword evidence="6" id="KW-1185">Reference proteome</keyword>
<protein>
    <submittedName>
        <fullName evidence="5">AraC-like DNA-binding protein</fullName>
    </submittedName>
</protein>
<evidence type="ECO:0000313" key="5">
    <source>
        <dbReference type="EMBL" id="MBB5840700.1"/>
    </source>
</evidence>
<name>A0A7W9JF86_9ACTN</name>
<dbReference type="RefSeq" id="WP_184803246.1">
    <property type="nucleotide sequence ID" value="NZ_JACHMY010000001.1"/>
</dbReference>